<feature type="transmembrane region" description="Helical" evidence="1">
    <location>
        <begin position="12"/>
        <end position="31"/>
    </location>
</feature>
<evidence type="ECO:0008006" key="3">
    <source>
        <dbReference type="Google" id="ProtNLM"/>
    </source>
</evidence>
<keyword evidence="1" id="KW-0472">Membrane</keyword>
<evidence type="ECO:0000256" key="1">
    <source>
        <dbReference type="SAM" id="Phobius"/>
    </source>
</evidence>
<keyword evidence="1" id="KW-1133">Transmembrane helix</keyword>
<dbReference type="EMBL" id="BARW01000717">
    <property type="protein sequence ID" value="GAI68325.1"/>
    <property type="molecule type" value="Genomic_DNA"/>
</dbReference>
<gene>
    <name evidence="2" type="ORF">S12H4_02770</name>
</gene>
<feature type="transmembrane region" description="Helical" evidence="1">
    <location>
        <begin position="108"/>
        <end position="127"/>
    </location>
</feature>
<organism evidence="2">
    <name type="scientific">marine sediment metagenome</name>
    <dbReference type="NCBI Taxonomy" id="412755"/>
    <lineage>
        <taxon>unclassified sequences</taxon>
        <taxon>metagenomes</taxon>
        <taxon>ecological metagenomes</taxon>
    </lineage>
</organism>
<keyword evidence="1" id="KW-0812">Transmembrane</keyword>
<reference evidence="2" key="1">
    <citation type="journal article" date="2014" name="Front. Microbiol.">
        <title>High frequency of phylogenetically diverse reductive dehalogenase-homologous genes in deep subseafloor sedimentary metagenomes.</title>
        <authorList>
            <person name="Kawai M."/>
            <person name="Futagami T."/>
            <person name="Toyoda A."/>
            <person name="Takaki Y."/>
            <person name="Nishi S."/>
            <person name="Hori S."/>
            <person name="Arai W."/>
            <person name="Tsubouchi T."/>
            <person name="Morono Y."/>
            <person name="Uchiyama I."/>
            <person name="Ito T."/>
            <person name="Fujiyama A."/>
            <person name="Inagaki F."/>
            <person name="Takami H."/>
        </authorList>
    </citation>
    <scope>NUCLEOTIDE SEQUENCE</scope>
    <source>
        <strain evidence="2">Expedition CK06-06</strain>
    </source>
</reference>
<dbReference type="AlphaFoldDB" id="X1RYN8"/>
<protein>
    <recommendedName>
        <fullName evidence="3">DUF4345 domain-containing protein</fullName>
    </recommendedName>
</protein>
<accession>X1RYN8</accession>
<sequence>MTEIKKLTKVVLVVYAIIWFIFGTLLTFLYDMALNPEGWTNPYFPRMFGGINYVLSLFAILLLRKKEWEEIKLTFAIFIGILTSTLIIEVAVLATFGSTFGALIFQQGLSTIILEAVLLTLGIVSYIKQRS</sequence>
<proteinExistence type="predicted"/>
<feature type="transmembrane region" description="Helical" evidence="1">
    <location>
        <begin position="75"/>
        <end position="96"/>
    </location>
</feature>
<feature type="transmembrane region" description="Helical" evidence="1">
    <location>
        <begin position="43"/>
        <end position="63"/>
    </location>
</feature>
<evidence type="ECO:0000313" key="2">
    <source>
        <dbReference type="EMBL" id="GAI68325.1"/>
    </source>
</evidence>
<comment type="caution">
    <text evidence="2">The sequence shown here is derived from an EMBL/GenBank/DDBJ whole genome shotgun (WGS) entry which is preliminary data.</text>
</comment>
<name>X1RYN8_9ZZZZ</name>